<reference evidence="2 3" key="1">
    <citation type="submission" date="2019-01" db="EMBL/GenBank/DDBJ databases">
        <title>A draft genome assembly of the solar-powered sea slug Elysia chlorotica.</title>
        <authorList>
            <person name="Cai H."/>
            <person name="Li Q."/>
            <person name="Fang X."/>
            <person name="Li J."/>
            <person name="Curtis N.E."/>
            <person name="Altenburger A."/>
            <person name="Shibata T."/>
            <person name="Feng M."/>
            <person name="Maeda T."/>
            <person name="Schwartz J.A."/>
            <person name="Shigenobu S."/>
            <person name="Lundholm N."/>
            <person name="Nishiyama T."/>
            <person name="Yang H."/>
            <person name="Hasebe M."/>
            <person name="Li S."/>
            <person name="Pierce S.K."/>
            <person name="Wang J."/>
        </authorList>
    </citation>
    <scope>NUCLEOTIDE SEQUENCE [LARGE SCALE GENOMIC DNA]</scope>
    <source>
        <strain evidence="2">EC2010</strain>
        <tissue evidence="2">Whole organism of an adult</tissue>
    </source>
</reference>
<organism evidence="2 3">
    <name type="scientific">Elysia chlorotica</name>
    <name type="common">Eastern emerald elysia</name>
    <name type="synonym">Sea slug</name>
    <dbReference type="NCBI Taxonomy" id="188477"/>
    <lineage>
        <taxon>Eukaryota</taxon>
        <taxon>Metazoa</taxon>
        <taxon>Spiralia</taxon>
        <taxon>Lophotrochozoa</taxon>
        <taxon>Mollusca</taxon>
        <taxon>Gastropoda</taxon>
        <taxon>Heterobranchia</taxon>
        <taxon>Euthyneura</taxon>
        <taxon>Panpulmonata</taxon>
        <taxon>Sacoglossa</taxon>
        <taxon>Placobranchoidea</taxon>
        <taxon>Plakobranchidae</taxon>
        <taxon>Elysia</taxon>
    </lineage>
</organism>
<feature type="transmembrane region" description="Helical" evidence="1">
    <location>
        <begin position="55"/>
        <end position="76"/>
    </location>
</feature>
<keyword evidence="3" id="KW-1185">Reference proteome</keyword>
<keyword evidence="1" id="KW-1133">Transmembrane helix</keyword>
<protein>
    <submittedName>
        <fullName evidence="2">Uncharacterized protein</fullName>
    </submittedName>
</protein>
<evidence type="ECO:0000313" key="3">
    <source>
        <dbReference type="Proteomes" id="UP000271974"/>
    </source>
</evidence>
<accession>A0A3S1BJ82</accession>
<gene>
    <name evidence="2" type="ORF">EGW08_010121</name>
</gene>
<dbReference type="AlphaFoldDB" id="A0A3S1BJ82"/>
<sequence>MRIFSVFVICYFFFNKEQRFDLLETNLKSTKYLKPEFYRFGLRFDFFFPSVYTLQYMYCAVLFYLLRPMFIVILIVDIMLYGQCMYEQIVIYTVLSNAECYVVDICS</sequence>
<keyword evidence="1" id="KW-0812">Transmembrane</keyword>
<evidence type="ECO:0000313" key="2">
    <source>
        <dbReference type="EMBL" id="RUS82109.1"/>
    </source>
</evidence>
<evidence type="ECO:0000256" key="1">
    <source>
        <dbReference type="SAM" id="Phobius"/>
    </source>
</evidence>
<proteinExistence type="predicted"/>
<dbReference type="EMBL" id="RQTK01000302">
    <property type="protein sequence ID" value="RUS82109.1"/>
    <property type="molecule type" value="Genomic_DNA"/>
</dbReference>
<comment type="caution">
    <text evidence="2">The sequence shown here is derived from an EMBL/GenBank/DDBJ whole genome shotgun (WGS) entry which is preliminary data.</text>
</comment>
<keyword evidence="1" id="KW-0472">Membrane</keyword>
<name>A0A3S1BJ82_ELYCH</name>
<dbReference type="Proteomes" id="UP000271974">
    <property type="component" value="Unassembled WGS sequence"/>
</dbReference>